<dbReference type="PANTHER" id="PTHR46600">
    <property type="entry name" value="THAP DOMAIN-CONTAINING"/>
    <property type="match status" value="1"/>
</dbReference>
<evidence type="ECO:0000256" key="5">
    <source>
        <dbReference type="PROSITE-ProRule" id="PRU00309"/>
    </source>
</evidence>
<organism evidence="8 9">
    <name type="scientific">Aphis craccivora</name>
    <name type="common">Cowpea aphid</name>
    <dbReference type="NCBI Taxonomy" id="307492"/>
    <lineage>
        <taxon>Eukaryota</taxon>
        <taxon>Metazoa</taxon>
        <taxon>Ecdysozoa</taxon>
        <taxon>Arthropoda</taxon>
        <taxon>Hexapoda</taxon>
        <taxon>Insecta</taxon>
        <taxon>Pterygota</taxon>
        <taxon>Neoptera</taxon>
        <taxon>Paraneoptera</taxon>
        <taxon>Hemiptera</taxon>
        <taxon>Sternorrhyncha</taxon>
        <taxon>Aphidomorpha</taxon>
        <taxon>Aphidoidea</taxon>
        <taxon>Aphididae</taxon>
        <taxon>Aphidini</taxon>
        <taxon>Aphis</taxon>
        <taxon>Aphis</taxon>
    </lineage>
</organism>
<evidence type="ECO:0000256" key="2">
    <source>
        <dbReference type="ARBA" id="ARBA00022771"/>
    </source>
</evidence>
<dbReference type="InterPro" id="IPR022242">
    <property type="entry name" value="TNP-like_C"/>
</dbReference>
<dbReference type="Proteomes" id="UP000478052">
    <property type="component" value="Unassembled WGS sequence"/>
</dbReference>
<keyword evidence="9" id="KW-1185">Reference proteome</keyword>
<dbReference type="Pfam" id="PF12017">
    <property type="entry name" value="Tnp_P_element"/>
    <property type="match status" value="1"/>
</dbReference>
<keyword evidence="2 5" id="KW-0863">Zinc-finger</keyword>
<gene>
    <name evidence="8" type="ORF">FWK35_00011337</name>
</gene>
<sequence>MHCMPGTRCAVAICQNSLQATKKKNLNISYHTFPKDPKLCNAWINACRRKDEWNPKTSTICSVHFLEDQFEVDLRSQLMNIKTKKKLKTSAVPTQNLKENSLSNITTDLTSRQVRANKRHNATIVKNLMHPTENNDNAQGDDDLTHEDQDKLYGVSPALIDESIEEKYQKLLNEHTKLKTKYKHLLQFKRVQKHRILTLNKNVNTLSQKFGECVLQTQCLKESLNTVFSDTQLQLITKRKKKVVWGTEDISRAFTLRYLSKRCYIYLRNTLMYPLPHVSTLVKWASRLSFRQGFLNDVIRIMKIAALNLNDIEKLCVIQFDEMKILSAYEYDKKNDQVIGPHSQMQVIMVRGIFKSWKQPIYVNFDQQVTPEILNEAISILYENAYTVVACVSDCGGSNVGLWKKLDITIDKTFFLHPITKEKIYFLADAPHLLKLIRNWMLDTGFILSDGSRINSGPLKELLKVTRTEISVCHKLTQKHLDCIKSERQNVGLAAQLLSHSIATALIHYKPGPDKVLSENTGQFIETISNWFDIMNSYTPSETLCTKKPYGLNLEDQNNCLEKVYKLINSMRCQGKNVLQTFQKGILISIKSTQELFKHLNKKYNISYILTHRLNQDSLESFFSLIRSRGGLNDHTTPLNALYRIRIIVLGKNPGVVQAKQNIETQNYQSSSEEYLVANVMATADVKIDLNNDKNNGELSDSSLSSEDESAQKNLQTTNEEDGFIYLCGWLARKFKNKYPHLGSYTKDKKLEHSYSMPSWVHHLSFGGLTEPTDYWVMQAKQFENIFKKFHKEKVDPNSNIVKRLSNLIKKKFCVMPEDLIKAFVLQRTYIRIKQLNDDLMTEQLK</sequence>
<dbReference type="InterPro" id="IPR048367">
    <property type="entry name" value="TNP-like_RNaseH_C"/>
</dbReference>
<dbReference type="InterPro" id="IPR006612">
    <property type="entry name" value="THAP_Znf"/>
</dbReference>
<keyword evidence="1" id="KW-0479">Metal-binding</keyword>
<comment type="caution">
    <text evidence="8">The sequence shown here is derived from an EMBL/GenBank/DDBJ whole genome shotgun (WGS) entry which is preliminary data.</text>
</comment>
<accession>A0A6G0YB82</accession>
<dbReference type="InterPro" id="IPR021896">
    <property type="entry name" value="THAP9-like_HTH"/>
</dbReference>
<keyword evidence="4 5" id="KW-0238">DNA-binding</keyword>
<dbReference type="PROSITE" id="PS50950">
    <property type="entry name" value="ZF_THAP"/>
    <property type="match status" value="1"/>
</dbReference>
<dbReference type="InterPro" id="IPR048365">
    <property type="entry name" value="TNP-like_RNaseH_N"/>
</dbReference>
<dbReference type="GO" id="GO:0008270">
    <property type="term" value="F:zinc ion binding"/>
    <property type="evidence" value="ECO:0007669"/>
    <property type="project" value="UniProtKB-KW"/>
</dbReference>
<feature type="region of interest" description="Disordered" evidence="6">
    <location>
        <begin position="128"/>
        <end position="147"/>
    </location>
</feature>
<dbReference type="Pfam" id="PF21788">
    <property type="entry name" value="TNP-like_GBD"/>
    <property type="match status" value="1"/>
</dbReference>
<evidence type="ECO:0000313" key="8">
    <source>
        <dbReference type="EMBL" id="KAF0752526.1"/>
    </source>
</evidence>
<dbReference type="Pfam" id="PF05485">
    <property type="entry name" value="THAP"/>
    <property type="match status" value="1"/>
</dbReference>
<feature type="non-terminal residue" evidence="8">
    <location>
        <position position="846"/>
    </location>
</feature>
<feature type="region of interest" description="Disordered" evidence="6">
    <location>
        <begin position="692"/>
        <end position="716"/>
    </location>
</feature>
<dbReference type="SMART" id="SM00980">
    <property type="entry name" value="THAP"/>
    <property type="match status" value="1"/>
</dbReference>
<dbReference type="InterPro" id="IPR026516">
    <property type="entry name" value="THAP1/10"/>
</dbReference>
<dbReference type="EMBL" id="VUJU01005023">
    <property type="protein sequence ID" value="KAF0752526.1"/>
    <property type="molecule type" value="Genomic_DNA"/>
</dbReference>
<reference evidence="8 9" key="1">
    <citation type="submission" date="2019-08" db="EMBL/GenBank/DDBJ databases">
        <title>Whole genome of Aphis craccivora.</title>
        <authorList>
            <person name="Voronova N.V."/>
            <person name="Shulinski R.S."/>
            <person name="Bandarenka Y.V."/>
            <person name="Zhorov D.G."/>
            <person name="Warner D."/>
        </authorList>
    </citation>
    <scope>NUCLEOTIDE SEQUENCE [LARGE SCALE GENOMIC DNA]</scope>
    <source>
        <strain evidence="8">180601</strain>
        <tissue evidence="8">Whole Body</tissue>
    </source>
</reference>
<evidence type="ECO:0000256" key="4">
    <source>
        <dbReference type="ARBA" id="ARBA00023125"/>
    </source>
</evidence>
<evidence type="ECO:0000259" key="7">
    <source>
        <dbReference type="PROSITE" id="PS50950"/>
    </source>
</evidence>
<protein>
    <submittedName>
        <fullName evidence="8">Transposable element P transposase</fullName>
    </submittedName>
</protein>
<keyword evidence="3" id="KW-0862">Zinc</keyword>
<evidence type="ECO:0000256" key="3">
    <source>
        <dbReference type="ARBA" id="ARBA00022833"/>
    </source>
</evidence>
<dbReference type="Pfam" id="PF12596">
    <property type="entry name" value="Tnp_P_element_C"/>
    <property type="match status" value="1"/>
</dbReference>
<evidence type="ECO:0000313" key="9">
    <source>
        <dbReference type="Proteomes" id="UP000478052"/>
    </source>
</evidence>
<dbReference type="AlphaFoldDB" id="A0A6G0YB82"/>
<dbReference type="InterPro" id="IPR048366">
    <property type="entry name" value="TNP-like_GBD"/>
</dbReference>
<feature type="domain" description="THAP-type" evidence="7">
    <location>
        <begin position="4"/>
        <end position="96"/>
    </location>
</feature>
<dbReference type="Gene3D" id="6.20.210.20">
    <property type="entry name" value="THAP domain"/>
    <property type="match status" value="1"/>
</dbReference>
<name>A0A6G0YB82_APHCR</name>
<dbReference type="Pfam" id="PF21789">
    <property type="entry name" value="TNP-like_RNaseH_C"/>
    <property type="match status" value="1"/>
</dbReference>
<dbReference type="SMART" id="SM00692">
    <property type="entry name" value="DM3"/>
    <property type="match status" value="1"/>
</dbReference>
<dbReference type="GO" id="GO:0043565">
    <property type="term" value="F:sequence-specific DNA binding"/>
    <property type="evidence" value="ECO:0007669"/>
    <property type="project" value="InterPro"/>
</dbReference>
<dbReference type="OrthoDB" id="6629314at2759"/>
<evidence type="ECO:0000256" key="6">
    <source>
        <dbReference type="SAM" id="MobiDB-lite"/>
    </source>
</evidence>
<dbReference type="PANTHER" id="PTHR46600:SF11">
    <property type="entry name" value="THAP DOMAIN-CONTAINING PROTEIN 10"/>
    <property type="match status" value="1"/>
</dbReference>
<dbReference type="InterPro" id="IPR038441">
    <property type="entry name" value="THAP_Znf_sf"/>
</dbReference>
<dbReference type="Pfam" id="PF21787">
    <property type="entry name" value="TNP-like_RNaseH_N"/>
    <property type="match status" value="1"/>
</dbReference>
<evidence type="ECO:0000256" key="1">
    <source>
        <dbReference type="ARBA" id="ARBA00022723"/>
    </source>
</evidence>
<dbReference type="SUPFAM" id="SSF57716">
    <property type="entry name" value="Glucocorticoid receptor-like (DNA-binding domain)"/>
    <property type="match status" value="1"/>
</dbReference>
<proteinExistence type="predicted"/>